<dbReference type="CDD" id="cd14014">
    <property type="entry name" value="STKc_PknB_like"/>
    <property type="match status" value="1"/>
</dbReference>
<dbReference type="SUPFAM" id="SSF56112">
    <property type="entry name" value="Protein kinase-like (PK-like)"/>
    <property type="match status" value="1"/>
</dbReference>
<keyword evidence="4 8" id="KW-0547">Nucleotide-binding</keyword>
<organism evidence="11 12">
    <name type="scientific">Urbifossiella limnaea</name>
    <dbReference type="NCBI Taxonomy" id="2528023"/>
    <lineage>
        <taxon>Bacteria</taxon>
        <taxon>Pseudomonadati</taxon>
        <taxon>Planctomycetota</taxon>
        <taxon>Planctomycetia</taxon>
        <taxon>Gemmatales</taxon>
        <taxon>Gemmataceae</taxon>
        <taxon>Urbifossiella</taxon>
    </lineage>
</organism>
<dbReference type="SMART" id="SM00220">
    <property type="entry name" value="S_TKc"/>
    <property type="match status" value="1"/>
</dbReference>
<dbReference type="InterPro" id="IPR008271">
    <property type="entry name" value="Ser/Thr_kinase_AS"/>
</dbReference>
<evidence type="ECO:0000256" key="5">
    <source>
        <dbReference type="ARBA" id="ARBA00022777"/>
    </source>
</evidence>
<evidence type="ECO:0000256" key="4">
    <source>
        <dbReference type="ARBA" id="ARBA00022741"/>
    </source>
</evidence>
<evidence type="ECO:0000256" key="3">
    <source>
        <dbReference type="ARBA" id="ARBA00022679"/>
    </source>
</evidence>
<keyword evidence="5 11" id="KW-0418">Kinase</keyword>
<evidence type="ECO:0000256" key="8">
    <source>
        <dbReference type="PROSITE-ProRule" id="PRU10141"/>
    </source>
</evidence>
<sequence>MSTTQPPPPSADRRAKRRASDHDDLPDTNLIDTPLPVAPSSVAIPAVLLAGAGRLDAFDRATAQLADTAAALLRAGGEFLGFQLEEEIGRGGYGRVYLARQADLAGRQVALKVTLDAAGETRALAQLQHQNIVPIYSFHQAGPFQAVCMPYLGRTTLVEVVRTVRNRASLPRSGRELQSTVARRGGTALEVATAPPSGVGTPEPTLGWERVSELPYPDAVLILAGELADGLAHAHARGILHRDLKPANVLLSDDGRAMLLDFGLAEDTKRRGLGVAPVVGGTVPYMAPEHIDDYRLGRLNLDARCDIYSLGVILYELLTGRHPFPMRLGDSADVLLESAADRRGPAPALRPFNPAVSPAVESLVRTCLAPEPADRYQTAADLGDDIRRHLAHRPLRHAANPSAGERVRKFARRWPRLASAGAVAGVALLLLGGGLAAAGVARDRSRALEARGRLAEHDIAFRDAQLFLDDRQRSWPALDDGLSRLRGVLDRYDAAGDDNWLSSPAVRSLPAADGERLRQDVGETFYLMAQVALLKAGAVADATERGLELDRAAAWNERAERFAGDRLPRAVREQRAALLALRGSPLPVEAPPEPGSARDRFLFGAQLARGGRHRDAIPHLTEATRQDPSNLSAWFVRGTAHLALEQNELAAVCFAACVALRPDFAPAWQNRGVALARVRQFPAARADYDRALDLAPTRGEVYVLRAGLRDAAGDLKGAHDDLTAALAAGVSPVRVHFLRAAVRDRLGDTAGAAADRAAGLTLTPADELSWVARGEVRKARDAAGALTDADAALKLNPTSAPALQLKAHLLAEHLNRPADALVVMDRAVGFHPDYVRARAGRAVLLARGGRRDAAVQDAKAALLLDTRGPNLYQVACVYALTTATHPADKPEALRLLAAALRAGFGQQYVEADPDLAALRGDAEFQRLLATTTGPRPAPRP</sequence>
<evidence type="ECO:0000313" key="12">
    <source>
        <dbReference type="Proteomes" id="UP000319576"/>
    </source>
</evidence>
<dbReference type="InterPro" id="IPR019734">
    <property type="entry name" value="TPR_rpt"/>
</dbReference>
<dbReference type="PROSITE" id="PS50011">
    <property type="entry name" value="PROTEIN_KINASE_DOM"/>
    <property type="match status" value="1"/>
</dbReference>
<keyword evidence="3 11" id="KW-0808">Transferase</keyword>
<dbReference type="PROSITE" id="PS50005">
    <property type="entry name" value="TPR"/>
    <property type="match status" value="1"/>
</dbReference>
<comment type="similarity">
    <text evidence="1">Belongs to the protein kinase superfamily. NEK Ser/Thr protein kinase family. NIMA subfamily.</text>
</comment>
<name>A0A517XYR2_9BACT</name>
<dbReference type="InterPro" id="IPR000719">
    <property type="entry name" value="Prot_kinase_dom"/>
</dbReference>
<dbReference type="SMART" id="SM00028">
    <property type="entry name" value="TPR"/>
    <property type="match status" value="5"/>
</dbReference>
<evidence type="ECO:0000256" key="6">
    <source>
        <dbReference type="ARBA" id="ARBA00022840"/>
    </source>
</evidence>
<evidence type="ECO:0000259" key="10">
    <source>
        <dbReference type="PROSITE" id="PS50011"/>
    </source>
</evidence>
<dbReference type="PROSITE" id="PS00107">
    <property type="entry name" value="PROTEIN_KINASE_ATP"/>
    <property type="match status" value="1"/>
</dbReference>
<dbReference type="NCBIfam" id="NF047558">
    <property type="entry name" value="TPR_END_plus"/>
    <property type="match status" value="1"/>
</dbReference>
<evidence type="ECO:0000256" key="7">
    <source>
        <dbReference type="PROSITE-ProRule" id="PRU00339"/>
    </source>
</evidence>
<feature type="binding site" evidence="8">
    <location>
        <position position="112"/>
    </location>
    <ligand>
        <name>ATP</name>
        <dbReference type="ChEBI" id="CHEBI:30616"/>
    </ligand>
</feature>
<proteinExistence type="inferred from homology"/>
<dbReference type="InterPro" id="IPR050660">
    <property type="entry name" value="NEK_Ser/Thr_kinase"/>
</dbReference>
<dbReference type="InterPro" id="IPR011009">
    <property type="entry name" value="Kinase-like_dom_sf"/>
</dbReference>
<accession>A0A517XYR2</accession>
<dbReference type="Proteomes" id="UP000319576">
    <property type="component" value="Chromosome"/>
</dbReference>
<dbReference type="AlphaFoldDB" id="A0A517XYR2"/>
<dbReference type="Pfam" id="PF00069">
    <property type="entry name" value="Pkinase"/>
    <property type="match status" value="1"/>
</dbReference>
<dbReference type="KEGG" id="uli:ETAA1_45960"/>
<keyword evidence="6 8" id="KW-0067">ATP-binding</keyword>
<evidence type="ECO:0000256" key="9">
    <source>
        <dbReference type="SAM" id="MobiDB-lite"/>
    </source>
</evidence>
<keyword evidence="7" id="KW-0802">TPR repeat</keyword>
<feature type="region of interest" description="Disordered" evidence="9">
    <location>
        <begin position="1"/>
        <end position="33"/>
    </location>
</feature>
<dbReference type="GO" id="GO:0005524">
    <property type="term" value="F:ATP binding"/>
    <property type="evidence" value="ECO:0007669"/>
    <property type="project" value="UniProtKB-UniRule"/>
</dbReference>
<evidence type="ECO:0000256" key="1">
    <source>
        <dbReference type="ARBA" id="ARBA00010886"/>
    </source>
</evidence>
<dbReference type="GO" id="GO:0004674">
    <property type="term" value="F:protein serine/threonine kinase activity"/>
    <property type="evidence" value="ECO:0007669"/>
    <property type="project" value="UniProtKB-EC"/>
</dbReference>
<dbReference type="OrthoDB" id="6111975at2"/>
<reference evidence="11 12" key="1">
    <citation type="submission" date="2019-02" db="EMBL/GenBank/DDBJ databases">
        <title>Deep-cultivation of Planctomycetes and their phenomic and genomic characterization uncovers novel biology.</title>
        <authorList>
            <person name="Wiegand S."/>
            <person name="Jogler M."/>
            <person name="Boedeker C."/>
            <person name="Pinto D."/>
            <person name="Vollmers J."/>
            <person name="Rivas-Marin E."/>
            <person name="Kohn T."/>
            <person name="Peeters S.H."/>
            <person name="Heuer A."/>
            <person name="Rast P."/>
            <person name="Oberbeckmann S."/>
            <person name="Bunk B."/>
            <person name="Jeske O."/>
            <person name="Meyerdierks A."/>
            <person name="Storesund J.E."/>
            <person name="Kallscheuer N."/>
            <person name="Luecker S."/>
            <person name="Lage O.M."/>
            <person name="Pohl T."/>
            <person name="Merkel B.J."/>
            <person name="Hornburger P."/>
            <person name="Mueller R.-W."/>
            <person name="Bruemmer F."/>
            <person name="Labrenz M."/>
            <person name="Spormann A.M."/>
            <person name="Op den Camp H."/>
            <person name="Overmann J."/>
            <person name="Amann R."/>
            <person name="Jetten M.S.M."/>
            <person name="Mascher T."/>
            <person name="Medema M.H."/>
            <person name="Devos D.P."/>
            <person name="Kaster A.-K."/>
            <person name="Ovreas L."/>
            <person name="Rohde M."/>
            <person name="Galperin M.Y."/>
            <person name="Jogler C."/>
        </authorList>
    </citation>
    <scope>NUCLEOTIDE SEQUENCE [LARGE SCALE GENOMIC DNA]</scope>
    <source>
        <strain evidence="11 12">ETA_A1</strain>
    </source>
</reference>
<dbReference type="EC" id="2.7.11.1" evidence="2"/>
<keyword evidence="12" id="KW-1185">Reference proteome</keyword>
<dbReference type="Gene3D" id="1.10.510.10">
    <property type="entry name" value="Transferase(Phosphotransferase) domain 1"/>
    <property type="match status" value="2"/>
</dbReference>
<dbReference type="PANTHER" id="PTHR43671">
    <property type="entry name" value="SERINE/THREONINE-PROTEIN KINASE NEK"/>
    <property type="match status" value="1"/>
</dbReference>
<evidence type="ECO:0000256" key="2">
    <source>
        <dbReference type="ARBA" id="ARBA00012513"/>
    </source>
</evidence>
<feature type="domain" description="Protein kinase" evidence="10">
    <location>
        <begin position="82"/>
        <end position="395"/>
    </location>
</feature>
<dbReference type="Gene3D" id="1.25.40.10">
    <property type="entry name" value="Tetratricopeptide repeat domain"/>
    <property type="match status" value="2"/>
</dbReference>
<gene>
    <name evidence="11" type="primary">prkC_22</name>
    <name evidence="11" type="ORF">ETAA1_45960</name>
</gene>
<dbReference type="RefSeq" id="WP_145242492.1">
    <property type="nucleotide sequence ID" value="NZ_CP036273.1"/>
</dbReference>
<dbReference type="InterPro" id="IPR017441">
    <property type="entry name" value="Protein_kinase_ATP_BS"/>
</dbReference>
<evidence type="ECO:0000313" key="11">
    <source>
        <dbReference type="EMBL" id="QDU22613.1"/>
    </source>
</evidence>
<dbReference type="EMBL" id="CP036273">
    <property type="protein sequence ID" value="QDU22613.1"/>
    <property type="molecule type" value="Genomic_DNA"/>
</dbReference>
<dbReference type="PROSITE" id="PS00108">
    <property type="entry name" value="PROTEIN_KINASE_ST"/>
    <property type="match status" value="1"/>
</dbReference>
<dbReference type="PANTHER" id="PTHR43671:SF13">
    <property type="entry name" value="SERINE_THREONINE-PROTEIN KINASE NEK2"/>
    <property type="match status" value="1"/>
</dbReference>
<feature type="compositionally biased region" description="Pro residues" evidence="9">
    <location>
        <begin position="1"/>
        <end position="10"/>
    </location>
</feature>
<protein>
    <recommendedName>
        <fullName evidence="2">non-specific serine/threonine protein kinase</fullName>
        <ecNumber evidence="2">2.7.11.1</ecNumber>
    </recommendedName>
</protein>
<feature type="repeat" description="TPR" evidence="7">
    <location>
        <begin position="665"/>
        <end position="698"/>
    </location>
</feature>
<dbReference type="SUPFAM" id="SSF48452">
    <property type="entry name" value="TPR-like"/>
    <property type="match status" value="2"/>
</dbReference>
<dbReference type="InterPro" id="IPR011990">
    <property type="entry name" value="TPR-like_helical_dom_sf"/>
</dbReference>